<comment type="caution">
    <text evidence="10">The sequence shown here is derived from an EMBL/GenBank/DDBJ whole genome shotgun (WGS) entry which is preliminary data.</text>
</comment>
<evidence type="ECO:0000256" key="4">
    <source>
        <dbReference type="ARBA" id="ARBA00022692"/>
    </source>
</evidence>
<reference evidence="10 11" key="1">
    <citation type="submission" date="2024-05" db="EMBL/GenBank/DDBJ databases">
        <authorList>
            <person name="Wallberg A."/>
        </authorList>
    </citation>
    <scope>NUCLEOTIDE SEQUENCE [LARGE SCALE GENOMIC DNA]</scope>
</reference>
<evidence type="ECO:0000256" key="8">
    <source>
        <dbReference type="ARBA" id="ARBA00023136"/>
    </source>
</evidence>
<dbReference type="AlphaFoldDB" id="A0AAV2RZN4"/>
<dbReference type="InterPro" id="IPR008428">
    <property type="entry name" value="Chond_GalNAc"/>
</dbReference>
<sequence length="141" mass="15964">GMSCMYISDYDASGGFPDISAWGNEDVVIYQNFLNMPEMKVIRSPDPGLFHMYHGKECHGVGSNAYPSCLKSKALNEGSLTQLWKEVVGLHGNTDVQKLMGKKIYNMWVVKYLVVVVVISLLVNIIQAFIWYYTKSRTKNM</sequence>
<evidence type="ECO:0000313" key="11">
    <source>
        <dbReference type="Proteomes" id="UP001497623"/>
    </source>
</evidence>
<dbReference type="PANTHER" id="PTHR12369">
    <property type="entry name" value="CHONDROITIN SYNTHASE"/>
    <property type="match status" value="1"/>
</dbReference>
<keyword evidence="4 9" id="KW-0812">Transmembrane</keyword>
<dbReference type="InterPro" id="IPR051227">
    <property type="entry name" value="CS_glycosyltransferase"/>
</dbReference>
<protein>
    <recommendedName>
        <fullName evidence="9">Hexosyltransferase</fullName>
        <ecNumber evidence="9">2.4.1.-</ecNumber>
    </recommendedName>
</protein>
<evidence type="ECO:0000256" key="9">
    <source>
        <dbReference type="RuleBase" id="RU364016"/>
    </source>
</evidence>
<keyword evidence="7 9" id="KW-0333">Golgi apparatus</keyword>
<keyword evidence="8 9" id="KW-0472">Membrane</keyword>
<gene>
    <name evidence="10" type="ORF">MNOR_LOCUS30582</name>
</gene>
<dbReference type="PANTHER" id="PTHR12369:SF45">
    <property type="entry name" value="HEXOSYLTRANSFERASE"/>
    <property type="match status" value="1"/>
</dbReference>
<dbReference type="GO" id="GO:0047238">
    <property type="term" value="F:glucuronosyl-N-acetylgalactosaminyl-proteoglycan 4-beta-N-acetylgalactosaminyltransferase activity"/>
    <property type="evidence" value="ECO:0007669"/>
    <property type="project" value="TreeGrafter"/>
</dbReference>
<evidence type="ECO:0000256" key="7">
    <source>
        <dbReference type="ARBA" id="ARBA00023034"/>
    </source>
</evidence>
<feature type="non-terminal residue" evidence="10">
    <location>
        <position position="141"/>
    </location>
</feature>
<dbReference type="EMBL" id="CAXKWB010037718">
    <property type="protein sequence ID" value="CAL4150527.1"/>
    <property type="molecule type" value="Genomic_DNA"/>
</dbReference>
<evidence type="ECO:0000256" key="3">
    <source>
        <dbReference type="ARBA" id="ARBA00022679"/>
    </source>
</evidence>
<proteinExistence type="inferred from homology"/>
<name>A0AAV2RZN4_MEGNR</name>
<dbReference type="GO" id="GO:0032580">
    <property type="term" value="C:Golgi cisterna membrane"/>
    <property type="evidence" value="ECO:0007669"/>
    <property type="project" value="UniProtKB-SubCell"/>
</dbReference>
<accession>A0AAV2RZN4</accession>
<evidence type="ECO:0000256" key="5">
    <source>
        <dbReference type="ARBA" id="ARBA00022968"/>
    </source>
</evidence>
<comment type="similarity">
    <text evidence="2 9">Belongs to the chondroitin N-acetylgalactosaminyltransferase family.</text>
</comment>
<dbReference type="Pfam" id="PF05679">
    <property type="entry name" value="CHGN"/>
    <property type="match status" value="1"/>
</dbReference>
<keyword evidence="11" id="KW-1185">Reference proteome</keyword>
<keyword evidence="3 9" id="KW-0808">Transferase</keyword>
<dbReference type="EC" id="2.4.1.-" evidence="9"/>
<organism evidence="10 11">
    <name type="scientific">Meganyctiphanes norvegica</name>
    <name type="common">Northern krill</name>
    <name type="synonym">Thysanopoda norvegica</name>
    <dbReference type="NCBI Taxonomy" id="48144"/>
    <lineage>
        <taxon>Eukaryota</taxon>
        <taxon>Metazoa</taxon>
        <taxon>Ecdysozoa</taxon>
        <taxon>Arthropoda</taxon>
        <taxon>Crustacea</taxon>
        <taxon>Multicrustacea</taxon>
        <taxon>Malacostraca</taxon>
        <taxon>Eumalacostraca</taxon>
        <taxon>Eucarida</taxon>
        <taxon>Euphausiacea</taxon>
        <taxon>Euphausiidae</taxon>
        <taxon>Meganyctiphanes</taxon>
    </lineage>
</organism>
<evidence type="ECO:0000313" key="10">
    <source>
        <dbReference type="EMBL" id="CAL4150527.1"/>
    </source>
</evidence>
<evidence type="ECO:0000256" key="1">
    <source>
        <dbReference type="ARBA" id="ARBA00004447"/>
    </source>
</evidence>
<keyword evidence="6 9" id="KW-1133">Transmembrane helix</keyword>
<evidence type="ECO:0000256" key="6">
    <source>
        <dbReference type="ARBA" id="ARBA00022989"/>
    </source>
</evidence>
<comment type="subcellular location">
    <subcellularLocation>
        <location evidence="1 9">Golgi apparatus</location>
        <location evidence="1 9">Golgi stack membrane</location>
        <topology evidence="1 9">Single-pass type II membrane protein</topology>
    </subcellularLocation>
</comment>
<feature type="transmembrane region" description="Helical" evidence="9">
    <location>
        <begin position="108"/>
        <end position="133"/>
    </location>
</feature>
<dbReference type="Proteomes" id="UP001497623">
    <property type="component" value="Unassembled WGS sequence"/>
</dbReference>
<evidence type="ECO:0000256" key="2">
    <source>
        <dbReference type="ARBA" id="ARBA00009239"/>
    </source>
</evidence>
<keyword evidence="5 9" id="KW-0735">Signal-anchor</keyword>
<feature type="non-terminal residue" evidence="10">
    <location>
        <position position="1"/>
    </location>
</feature>